<accession>A0A815Z8R9</accession>
<keyword evidence="3" id="KW-0325">Glycoprotein</keyword>
<evidence type="ECO:0000313" key="6">
    <source>
        <dbReference type="EMBL" id="CAF1580119.1"/>
    </source>
</evidence>
<gene>
    <name evidence="6" type="ORF">JXQ802_LOCUS46122</name>
    <name evidence="5" type="ORF">PYM288_LOCUS30387</name>
</gene>
<evidence type="ECO:0000256" key="2">
    <source>
        <dbReference type="ARBA" id="ARBA00022737"/>
    </source>
</evidence>
<evidence type="ECO:0000313" key="7">
    <source>
        <dbReference type="Proteomes" id="UP000663870"/>
    </source>
</evidence>
<feature type="repeat" description="NHL" evidence="4">
    <location>
        <begin position="21"/>
        <end position="60"/>
    </location>
</feature>
<dbReference type="Gene3D" id="2.120.10.30">
    <property type="entry name" value="TolB, C-terminal domain"/>
    <property type="match status" value="1"/>
</dbReference>
<feature type="non-terminal residue" evidence="6">
    <location>
        <position position="1"/>
    </location>
</feature>
<dbReference type="Proteomes" id="UP000663854">
    <property type="component" value="Unassembled WGS sequence"/>
</dbReference>
<dbReference type="InterPro" id="IPR001258">
    <property type="entry name" value="NHL_repeat"/>
</dbReference>
<sequence>IPIIPADARWKQNGTTVAGGHGWGSATNQLQRPHGLFVDDDQTIVIADYGNHRIIQWKMGDTNGQVVAGGNGQGNRLDQLNGPTDVLIDKETDNLIICDWLNQRVVRWSRRSGTTQGEILIDNISCPGLAMDDQRYLYISDTDKHEVRRYQIEDKNGTLVAGGNGKGAGLNQLNSPYYIFVDQQQTVYVSDNNNHRVMKWNKGAKEGIVVAGGQGQGNALTQLPYPNGLFVDTLGTIYVADFGNDRVMRWPKGAKQGTAIVGGNGGFITTEKNETRYILLLNKNLFISTYLFYTHQDQQFVIHVQYLIEMEYKRNRIQININFTILLNIIQSEFLAAHRDYIEIFQVIELSQELRTT</sequence>
<dbReference type="PROSITE" id="PS51125">
    <property type="entry name" value="NHL"/>
    <property type="match status" value="1"/>
</dbReference>
<dbReference type="Pfam" id="PF01436">
    <property type="entry name" value="NHL"/>
    <property type="match status" value="1"/>
</dbReference>
<evidence type="ECO:0000256" key="1">
    <source>
        <dbReference type="ARBA" id="ARBA00022729"/>
    </source>
</evidence>
<dbReference type="EMBL" id="CAJNOL010004058">
    <property type="protein sequence ID" value="CAF1580119.1"/>
    <property type="molecule type" value="Genomic_DNA"/>
</dbReference>
<dbReference type="Gene3D" id="2.40.10.500">
    <property type="match status" value="2"/>
</dbReference>
<organism evidence="6 7">
    <name type="scientific">Rotaria sordida</name>
    <dbReference type="NCBI Taxonomy" id="392033"/>
    <lineage>
        <taxon>Eukaryota</taxon>
        <taxon>Metazoa</taxon>
        <taxon>Spiralia</taxon>
        <taxon>Gnathifera</taxon>
        <taxon>Rotifera</taxon>
        <taxon>Eurotatoria</taxon>
        <taxon>Bdelloidea</taxon>
        <taxon>Philodinida</taxon>
        <taxon>Philodinidae</taxon>
        <taxon>Rotaria</taxon>
    </lineage>
</organism>
<dbReference type="InterPro" id="IPR011042">
    <property type="entry name" value="6-blade_b-propeller_TolB-like"/>
</dbReference>
<dbReference type="AlphaFoldDB" id="A0A815Z8R9"/>
<evidence type="ECO:0000313" key="5">
    <source>
        <dbReference type="EMBL" id="CAF1310461.1"/>
    </source>
</evidence>
<dbReference type="EMBL" id="CAJNOH010002793">
    <property type="protein sequence ID" value="CAF1310461.1"/>
    <property type="molecule type" value="Genomic_DNA"/>
</dbReference>
<dbReference type="PANTHER" id="PTHR10680:SF28">
    <property type="entry name" value="SMP-30_GLUCONOLACTONASE_LRE-LIKE REGION DOMAIN-CONTAINING PROTEIN"/>
    <property type="match status" value="1"/>
</dbReference>
<comment type="caution">
    <text evidence="6">The sequence shown here is derived from an EMBL/GenBank/DDBJ whole genome shotgun (WGS) entry which is preliminary data.</text>
</comment>
<dbReference type="SUPFAM" id="SSF101898">
    <property type="entry name" value="NHL repeat"/>
    <property type="match status" value="1"/>
</dbReference>
<proteinExistence type="predicted"/>
<keyword evidence="1" id="KW-0732">Signal</keyword>
<protein>
    <submittedName>
        <fullName evidence="6">Uncharacterized protein</fullName>
    </submittedName>
</protein>
<name>A0A815Z8R9_9BILA</name>
<keyword evidence="2" id="KW-0677">Repeat</keyword>
<reference evidence="6" key="1">
    <citation type="submission" date="2021-02" db="EMBL/GenBank/DDBJ databases">
        <authorList>
            <person name="Nowell W R."/>
        </authorList>
    </citation>
    <scope>NUCLEOTIDE SEQUENCE</scope>
</reference>
<keyword evidence="7" id="KW-1185">Reference proteome</keyword>
<dbReference type="PANTHER" id="PTHR10680">
    <property type="entry name" value="PEPTIDYL-GLYCINE ALPHA-AMIDATING MONOOXYGENASE"/>
    <property type="match status" value="1"/>
</dbReference>
<dbReference type="CDD" id="cd05819">
    <property type="entry name" value="NHL"/>
    <property type="match status" value="1"/>
</dbReference>
<dbReference type="Proteomes" id="UP000663870">
    <property type="component" value="Unassembled WGS sequence"/>
</dbReference>
<evidence type="ECO:0000256" key="4">
    <source>
        <dbReference type="PROSITE-ProRule" id="PRU00504"/>
    </source>
</evidence>
<evidence type="ECO:0000256" key="3">
    <source>
        <dbReference type="ARBA" id="ARBA00023180"/>
    </source>
</evidence>
<dbReference type="GO" id="GO:0005576">
    <property type="term" value="C:extracellular region"/>
    <property type="evidence" value="ECO:0007669"/>
    <property type="project" value="TreeGrafter"/>
</dbReference>